<organism evidence="2 3">
    <name type="scientific">Leptospirillum ferriphilum YSK</name>
    <dbReference type="NCBI Taxonomy" id="1441628"/>
    <lineage>
        <taxon>Bacteria</taxon>
        <taxon>Pseudomonadati</taxon>
        <taxon>Nitrospirota</taxon>
        <taxon>Nitrospiria</taxon>
        <taxon>Nitrospirales</taxon>
        <taxon>Nitrospiraceae</taxon>
        <taxon>Leptospirillum</taxon>
    </lineage>
</organism>
<proteinExistence type="predicted"/>
<dbReference type="HOGENOM" id="CLU_583675_0_0_0"/>
<dbReference type="Gene3D" id="3.40.710.10">
    <property type="entry name" value="DD-peptidase/beta-lactamase superfamily"/>
    <property type="match status" value="1"/>
</dbReference>
<dbReference type="GO" id="GO:0005886">
    <property type="term" value="C:plasma membrane"/>
    <property type="evidence" value="ECO:0007669"/>
    <property type="project" value="TreeGrafter"/>
</dbReference>
<dbReference type="EMBL" id="CP007243">
    <property type="protein sequence ID" value="AIA30662.1"/>
    <property type="molecule type" value="Genomic_DNA"/>
</dbReference>
<dbReference type="InterPro" id="IPR050515">
    <property type="entry name" value="Beta-lactam/transpept"/>
</dbReference>
<dbReference type="Proteomes" id="UP000027059">
    <property type="component" value="Chromosome"/>
</dbReference>
<keyword evidence="3" id="KW-1185">Reference proteome</keyword>
<dbReference type="PANTHER" id="PTHR30627:SF2">
    <property type="entry name" value="PEPTIDOGLYCAN D,D-TRANSPEPTIDASE MRDA"/>
    <property type="match status" value="1"/>
</dbReference>
<evidence type="ECO:0000259" key="1">
    <source>
        <dbReference type="Pfam" id="PF00905"/>
    </source>
</evidence>
<dbReference type="SUPFAM" id="SSF56601">
    <property type="entry name" value="beta-lactamase/transpeptidase-like"/>
    <property type="match status" value="1"/>
</dbReference>
<dbReference type="Pfam" id="PF00905">
    <property type="entry name" value="Transpeptidase"/>
    <property type="match status" value="1"/>
</dbReference>
<reference evidence="3" key="1">
    <citation type="submission" date="2014-02" db="EMBL/GenBank/DDBJ databases">
        <title>Complete genome sequence and comparative genomic analysis of the nitrogen-fixing bacterium Leptospirillum ferriphilum YSK.</title>
        <authorList>
            <person name="Guo X."/>
            <person name="Yin H."/>
            <person name="Liang Y."/>
            <person name="Hu Q."/>
            <person name="Ma L."/>
            <person name="Xiao Y."/>
            <person name="Zhang X."/>
            <person name="Qiu G."/>
            <person name="Liu X."/>
        </authorList>
    </citation>
    <scope>NUCLEOTIDE SEQUENCE [LARGE SCALE GENOMIC DNA]</scope>
    <source>
        <strain evidence="3">YSK</strain>
    </source>
</reference>
<name>A0A059XZM1_9BACT</name>
<dbReference type="GO" id="GO:0071972">
    <property type="term" value="F:peptidoglycan L,D-transpeptidase activity"/>
    <property type="evidence" value="ECO:0007669"/>
    <property type="project" value="TreeGrafter"/>
</dbReference>
<dbReference type="InterPro" id="IPR001460">
    <property type="entry name" value="PCN-bd_Tpept"/>
</dbReference>
<sequence>MDKLRNILFFLQNPITWALGKRVFSVALLLSFFGLSNPGSFWKANPSWANASSPAPPSPNSSLAVNKESASRMQTIHPSAGLGEWSIPAGTPPLLTKDGLPVIHMMPAGPVLDATYIPEFLDVDKGRYVTDLDGGYKVYWTLNPSIQSEVGRFIRRNRVPYGMFVAVDPRTGDLLALYGSHYGRQDNTLVQRATYPAASLFKVVTTDDALVHRKINPETRIYFHGCLYCIGPSYWKDNPRRDRLHLSVTEALGKSVNMIFAKIALRWLSPQNLQKSADGFGFNRVIESDIPFDPSQADIPSDRDGFARTAAGFGQVLISPIHAALISGALSNGGIMMVPHVIHSIVDPSGKVIYREIPRPLLQVTDPKIAWTLLAMMHSTTIRGTGRRAFLHWHYDPLLRHIAVAGKTGTLSGMHPAGHYEWFMGMAPLGNPRIAVAALSIDLGLWRIKGPDIASHGMIAYFHHHHSF</sequence>
<dbReference type="GO" id="GO:0071555">
    <property type="term" value="P:cell wall organization"/>
    <property type="evidence" value="ECO:0007669"/>
    <property type="project" value="TreeGrafter"/>
</dbReference>
<protein>
    <submittedName>
        <fullName evidence="2">Penicillin-binding protein</fullName>
    </submittedName>
</protein>
<dbReference type="AlphaFoldDB" id="A0A059XZM1"/>
<evidence type="ECO:0000313" key="3">
    <source>
        <dbReference type="Proteomes" id="UP000027059"/>
    </source>
</evidence>
<gene>
    <name evidence="2" type="ORF">Y981_07540</name>
</gene>
<dbReference type="OrthoDB" id="9811238at2"/>
<dbReference type="KEGG" id="lfp:Y981_07540"/>
<dbReference type="InterPro" id="IPR012338">
    <property type="entry name" value="Beta-lactam/transpept-like"/>
</dbReference>
<dbReference type="PANTHER" id="PTHR30627">
    <property type="entry name" value="PEPTIDOGLYCAN D,D-TRANSPEPTIDASE"/>
    <property type="match status" value="1"/>
</dbReference>
<dbReference type="GO" id="GO:0008658">
    <property type="term" value="F:penicillin binding"/>
    <property type="evidence" value="ECO:0007669"/>
    <property type="project" value="InterPro"/>
</dbReference>
<dbReference type="RefSeq" id="WP_014961231.1">
    <property type="nucleotide sequence ID" value="NZ_CP007243.1"/>
</dbReference>
<feature type="domain" description="Penicillin-binding protein transpeptidase" evidence="1">
    <location>
        <begin position="162"/>
        <end position="438"/>
    </location>
</feature>
<reference evidence="2 3" key="2">
    <citation type="journal article" date="2015" name="Biomed. Res. Int.">
        <title>Effects of Arsenite Resistance on the Growth and Functional Gene Expression of Leptospirillum ferriphilum and Acidithiobacillus thiooxidans in Pure Culture and Coculture.</title>
        <authorList>
            <person name="Jiang H."/>
            <person name="Liang Y."/>
            <person name="Yin H."/>
            <person name="Xiao Y."/>
            <person name="Guo X."/>
            <person name="Xu Y."/>
            <person name="Hu Q."/>
            <person name="Liu H."/>
            <person name="Liu X."/>
        </authorList>
    </citation>
    <scope>NUCLEOTIDE SEQUENCE [LARGE SCALE GENOMIC DNA]</scope>
    <source>
        <strain evidence="2 3">YSK</strain>
    </source>
</reference>
<evidence type="ECO:0000313" key="2">
    <source>
        <dbReference type="EMBL" id="AIA30662.1"/>
    </source>
</evidence>
<accession>A0A059XZM1</accession>